<dbReference type="RefSeq" id="WP_067031245.1">
    <property type="nucleotide sequence ID" value="NZ_KQ949109.1"/>
</dbReference>
<gene>
    <name evidence="2" type="ORF">AQJ91_37980</name>
</gene>
<proteinExistence type="predicted"/>
<dbReference type="InterPro" id="IPR007768">
    <property type="entry name" value="Suppressor_of_fused"/>
</dbReference>
<dbReference type="InterPro" id="IPR037181">
    <property type="entry name" value="SUFU_N"/>
</dbReference>
<dbReference type="InterPro" id="IPR020941">
    <property type="entry name" value="SUFU-like_domain"/>
</dbReference>
<dbReference type="GO" id="GO:0005737">
    <property type="term" value="C:cytoplasm"/>
    <property type="evidence" value="ECO:0007669"/>
    <property type="project" value="TreeGrafter"/>
</dbReference>
<evidence type="ECO:0000313" key="2">
    <source>
        <dbReference type="EMBL" id="KUO16022.1"/>
    </source>
</evidence>
<sequence length="206" mass="22076">MTNTAEAPGWDAIDAALAPVHPGVEPFHVGYVPPRGFEGGALQGCSAYPAVGHWHYVTYGLSELYTPGEDDDPEWSGWGFELTLRVPRGTEERPPQWPYGMLQEVAKYVNGNSVLLEEGHRIDFRQPVTGHPHLPDAPATALTVFAFTADPQLGTIDTPNGKVAFLQAVGVTAEEKGAMFESDTAQVLGTLTAGNPLLVTDPARAL</sequence>
<dbReference type="PANTHER" id="PTHR10928:SF2">
    <property type="entry name" value="SUPPRESSOR OF FUSED HOMOLOG"/>
    <property type="match status" value="1"/>
</dbReference>
<dbReference type="EMBL" id="LMXB01000096">
    <property type="protein sequence ID" value="KUO16022.1"/>
    <property type="molecule type" value="Genomic_DNA"/>
</dbReference>
<dbReference type="PANTHER" id="PTHR10928">
    <property type="entry name" value="SUPPRESSOR OF FUSED"/>
    <property type="match status" value="1"/>
</dbReference>
<accession>A0A124IDS1</accession>
<organism evidence="2 3">
    <name type="scientific">Streptomyces dysideae</name>
    <dbReference type="NCBI Taxonomy" id="909626"/>
    <lineage>
        <taxon>Bacteria</taxon>
        <taxon>Bacillati</taxon>
        <taxon>Actinomycetota</taxon>
        <taxon>Actinomycetes</taxon>
        <taxon>Kitasatosporales</taxon>
        <taxon>Streptomycetaceae</taxon>
        <taxon>Streptomyces</taxon>
    </lineage>
</organism>
<keyword evidence="3" id="KW-1185">Reference proteome</keyword>
<comment type="caution">
    <text evidence="2">The sequence shown here is derived from an EMBL/GenBank/DDBJ whole genome shotgun (WGS) entry which is preliminary data.</text>
</comment>
<protein>
    <recommendedName>
        <fullName evidence="1">Suppressor of fused-like domain-containing protein</fullName>
    </recommendedName>
</protein>
<dbReference type="AlphaFoldDB" id="A0A124IDS1"/>
<reference evidence="2 3" key="1">
    <citation type="submission" date="2015-10" db="EMBL/GenBank/DDBJ databases">
        <title>Draft genome sequence of Streptomyces sp. RV15, isolated from a marine sponge.</title>
        <authorList>
            <person name="Ruckert C."/>
            <person name="Abdelmohsen U.R."/>
            <person name="Winkler A."/>
            <person name="Hentschel U."/>
            <person name="Kalinowski J."/>
            <person name="Kampfer P."/>
            <person name="Glaeser S."/>
        </authorList>
    </citation>
    <scope>NUCLEOTIDE SEQUENCE [LARGE SCALE GENOMIC DNA]</scope>
    <source>
        <strain evidence="2 3">RV15</strain>
    </source>
</reference>
<dbReference type="Pfam" id="PF05076">
    <property type="entry name" value="SUFU"/>
    <property type="match status" value="1"/>
</dbReference>
<feature type="domain" description="Suppressor of fused-like" evidence="1">
    <location>
        <begin position="49"/>
        <end position="204"/>
    </location>
</feature>
<evidence type="ECO:0000313" key="3">
    <source>
        <dbReference type="Proteomes" id="UP000053260"/>
    </source>
</evidence>
<evidence type="ECO:0000259" key="1">
    <source>
        <dbReference type="Pfam" id="PF05076"/>
    </source>
</evidence>
<dbReference type="Proteomes" id="UP000053260">
    <property type="component" value="Unassembled WGS sequence"/>
</dbReference>
<dbReference type="SUPFAM" id="SSF103359">
    <property type="entry name" value="Suppressor of Fused, N-terminal domain"/>
    <property type="match status" value="1"/>
</dbReference>
<name>A0A124IDS1_9ACTN</name>
<dbReference type="STRING" id="909626.AQJ91_37980"/>
<dbReference type="OrthoDB" id="9023549at2"/>